<dbReference type="Pfam" id="PF17800">
    <property type="entry name" value="NPL"/>
    <property type="match status" value="1"/>
</dbReference>
<feature type="domain" description="Nucleoplasmin-like" evidence="1">
    <location>
        <begin position="10"/>
        <end position="103"/>
    </location>
</feature>
<comment type="caution">
    <text evidence="2">The sequence shown here is derived from an EMBL/GenBank/DDBJ whole genome shotgun (WGS) entry which is preliminary data.</text>
</comment>
<organism evidence="2 3">
    <name type="scientific">Tritrichomonas musculus</name>
    <dbReference type="NCBI Taxonomy" id="1915356"/>
    <lineage>
        <taxon>Eukaryota</taxon>
        <taxon>Metamonada</taxon>
        <taxon>Parabasalia</taxon>
        <taxon>Tritrichomonadida</taxon>
        <taxon>Tritrichomonadidae</taxon>
        <taxon>Tritrichomonas</taxon>
    </lineage>
</organism>
<dbReference type="EMBL" id="JAPFFF010000005">
    <property type="protein sequence ID" value="KAK8889855.1"/>
    <property type="molecule type" value="Genomic_DNA"/>
</dbReference>
<name>A0ABR2KFH5_9EUKA</name>
<keyword evidence="3" id="KW-1185">Reference proteome</keyword>
<accession>A0ABR2KFH5</accession>
<gene>
    <name evidence="2" type="ORF">M9Y10_034609</name>
</gene>
<dbReference type="InterPro" id="IPR041232">
    <property type="entry name" value="NPL"/>
</dbReference>
<evidence type="ECO:0000313" key="3">
    <source>
        <dbReference type="Proteomes" id="UP001470230"/>
    </source>
</evidence>
<dbReference type="Proteomes" id="UP001470230">
    <property type="component" value="Unassembled WGS sequence"/>
</dbReference>
<dbReference type="Gene3D" id="2.60.120.340">
    <property type="entry name" value="Nucleoplasmin core domain"/>
    <property type="match status" value="1"/>
</dbReference>
<protein>
    <recommendedName>
        <fullName evidence="1">Nucleoplasmin-like domain-containing protein</fullName>
    </recommendedName>
</protein>
<evidence type="ECO:0000313" key="2">
    <source>
        <dbReference type="EMBL" id="KAK8889855.1"/>
    </source>
</evidence>
<sequence length="116" mass="12545">MAMIDRFTAFWSVTVNPDSISKVTVPRNATASLTAGAAAPPDNVESGRVVLYVKVNNGPEAAIFPFTIGKFESASTDLFFADDDVLEFYTKGDKIPVHISGYITNGFSLNIEEAKH</sequence>
<proteinExistence type="predicted"/>
<evidence type="ECO:0000259" key="1">
    <source>
        <dbReference type="Pfam" id="PF17800"/>
    </source>
</evidence>
<reference evidence="2 3" key="1">
    <citation type="submission" date="2024-04" db="EMBL/GenBank/DDBJ databases">
        <title>Tritrichomonas musculus Genome.</title>
        <authorList>
            <person name="Alves-Ferreira E."/>
            <person name="Grigg M."/>
            <person name="Lorenzi H."/>
            <person name="Galac M."/>
        </authorList>
    </citation>
    <scope>NUCLEOTIDE SEQUENCE [LARGE SCALE GENOMIC DNA]</scope>
    <source>
        <strain evidence="2 3">EAF2021</strain>
    </source>
</reference>